<gene>
    <name evidence="1" type="ORF">BS297_03285</name>
</gene>
<proteinExistence type="predicted"/>
<name>A0A0C2ZXU5_RHOER</name>
<evidence type="ECO:0000313" key="1">
    <source>
        <dbReference type="EMBL" id="KAB2586819.1"/>
    </source>
</evidence>
<dbReference type="Proteomes" id="UP000325576">
    <property type="component" value="Unassembled WGS sequence"/>
</dbReference>
<dbReference type="PANTHER" id="PTHR39166">
    <property type="entry name" value="BLL1166 PROTEIN"/>
    <property type="match status" value="1"/>
</dbReference>
<accession>A0A0C2ZXU5</accession>
<evidence type="ECO:0008006" key="3">
    <source>
        <dbReference type="Google" id="ProtNLM"/>
    </source>
</evidence>
<dbReference type="Pfam" id="PF06042">
    <property type="entry name" value="NTP_transf_6"/>
    <property type="match status" value="1"/>
</dbReference>
<comment type="caution">
    <text evidence="1">The sequence shown here is derived from an EMBL/GenBank/DDBJ whole genome shotgun (WGS) entry which is preliminary data.</text>
</comment>
<dbReference type="AlphaFoldDB" id="A0A0C2ZXU5"/>
<dbReference type="PANTHER" id="PTHR39166:SF1">
    <property type="entry name" value="BLL1166 PROTEIN"/>
    <property type="match status" value="1"/>
</dbReference>
<dbReference type="EMBL" id="MRBO01000120">
    <property type="protein sequence ID" value="KAB2586819.1"/>
    <property type="molecule type" value="Genomic_DNA"/>
</dbReference>
<reference evidence="1 2" key="1">
    <citation type="journal article" date="2017" name="Poromechanics V (2013)">
        <title>Genomic Characterization of the Arsenic-Tolerant Actinobacterium, &lt;i&gt;Rhodococcus erythropolis&lt;/i&gt; S43.</title>
        <authorList>
            <person name="Retamal-Morales G."/>
            <person name="Mehnert M."/>
            <person name="Schwabe R."/>
            <person name="Tischler D."/>
            <person name="Schloemann M."/>
            <person name="Levican G.J."/>
        </authorList>
    </citation>
    <scope>NUCLEOTIDE SEQUENCE [LARGE SCALE GENOMIC DNA]</scope>
    <source>
        <strain evidence="1 2">S43</strain>
    </source>
</reference>
<organism evidence="1 2">
    <name type="scientific">Rhodococcus erythropolis</name>
    <name type="common">Arthrobacter picolinophilus</name>
    <dbReference type="NCBI Taxonomy" id="1833"/>
    <lineage>
        <taxon>Bacteria</taxon>
        <taxon>Bacillati</taxon>
        <taxon>Actinomycetota</taxon>
        <taxon>Actinomycetes</taxon>
        <taxon>Mycobacteriales</taxon>
        <taxon>Nocardiaceae</taxon>
        <taxon>Rhodococcus</taxon>
        <taxon>Rhodococcus erythropolis group</taxon>
    </lineage>
</organism>
<protein>
    <recommendedName>
        <fullName evidence="3">Nucleotidyltransferase family protein</fullName>
    </recommendedName>
</protein>
<evidence type="ECO:0000313" key="2">
    <source>
        <dbReference type="Proteomes" id="UP000325576"/>
    </source>
</evidence>
<dbReference type="InterPro" id="IPR009267">
    <property type="entry name" value="NTP_transf_6"/>
</dbReference>
<sequence length="192" mass="21523">MRERFLEIALANPVVATIVDRAPKLGLPEWYLTAGGLFQTVWNHIDGRDLGAGIKDYDLFYFDAGDLSYDAEDRVIRSAAELFADVDADVEVRNEARVHLWYEQHFGIPGVPFASCRDAIDHFASTTCCFGITKSAGGTVDVYAPHGYDDLFDMIVRPNPVLAPREVYEAKAARWRGEWPALTVEPWPETLT</sequence>